<evidence type="ECO:0000313" key="1">
    <source>
        <dbReference type="EMBL" id="MDM5272093.1"/>
    </source>
</evidence>
<keyword evidence="2" id="KW-1185">Reference proteome</keyword>
<dbReference type="Proteomes" id="UP001169069">
    <property type="component" value="Unassembled WGS sequence"/>
</dbReference>
<dbReference type="EMBL" id="JAQIBD010000002">
    <property type="protein sequence ID" value="MDM5272093.1"/>
    <property type="molecule type" value="Genomic_DNA"/>
</dbReference>
<accession>A0ABT7QZ44</accession>
<comment type="caution">
    <text evidence="1">The sequence shown here is derived from an EMBL/GenBank/DDBJ whole genome shotgun (WGS) entry which is preliminary data.</text>
</comment>
<protein>
    <submittedName>
        <fullName evidence="1">Uncharacterized protein</fullName>
    </submittedName>
</protein>
<evidence type="ECO:0000313" key="2">
    <source>
        <dbReference type="Proteomes" id="UP001169069"/>
    </source>
</evidence>
<name>A0ABT7QZ44_9BACT</name>
<proteinExistence type="predicted"/>
<dbReference type="RefSeq" id="WP_289413840.1">
    <property type="nucleotide sequence ID" value="NZ_JAQIBD010000002.1"/>
</dbReference>
<reference evidence="1" key="1">
    <citation type="submission" date="2023-01" db="EMBL/GenBank/DDBJ databases">
        <title>Sulfurovum sp. zt1-1 genome assembly.</title>
        <authorList>
            <person name="Wang J."/>
        </authorList>
    </citation>
    <scope>NUCLEOTIDE SEQUENCE</scope>
    <source>
        <strain evidence="1">Zt1-1</strain>
    </source>
</reference>
<gene>
    <name evidence="1" type="ORF">PGH07_07865</name>
</gene>
<sequence>MVKINVGGNFNSIKDVVKDLDGIRDRDIPYIAITAANNLAFDTKESIDQEITYRLNISKKKLLSPVRITKATKSNLFVKIFIDEWSWQHKVLKHHFFGGDRDRKGLEKAMMEFGHMSRNEILTPSPGVTIKPSTYVKIISQLKLVYKSGYSANETKRSRFRNRSRQNERYFVIPTYKRSHLHPGIYARMPDHDKPICILRISKQPKYKKRLTSFEDTVNKVQSRRSDIHLGEAIDRVMKQNKRMGWIE</sequence>
<organism evidence="1 2">
    <name type="scientific">Sulfurovum zhangzhouensis</name>
    <dbReference type="NCBI Taxonomy" id="3019067"/>
    <lineage>
        <taxon>Bacteria</taxon>
        <taxon>Pseudomonadati</taxon>
        <taxon>Campylobacterota</taxon>
        <taxon>Epsilonproteobacteria</taxon>
        <taxon>Campylobacterales</taxon>
        <taxon>Sulfurovaceae</taxon>
        <taxon>Sulfurovum</taxon>
    </lineage>
</organism>